<evidence type="ECO:0000256" key="1">
    <source>
        <dbReference type="SAM" id="MobiDB-lite"/>
    </source>
</evidence>
<organism evidence="2 3">
    <name type="scientific">Zygosaccharomyces rouxii</name>
    <dbReference type="NCBI Taxonomy" id="4956"/>
    <lineage>
        <taxon>Eukaryota</taxon>
        <taxon>Fungi</taxon>
        <taxon>Dikarya</taxon>
        <taxon>Ascomycota</taxon>
        <taxon>Saccharomycotina</taxon>
        <taxon>Saccharomycetes</taxon>
        <taxon>Saccharomycetales</taxon>
        <taxon>Saccharomycetaceae</taxon>
        <taxon>Zygosaccharomyces</taxon>
    </lineage>
</organism>
<dbReference type="OrthoDB" id="3996692at2759"/>
<sequence>MASMNVSFFFHPTSSHHQQEKYRKRYIVHVNIINRSYTKQGKMVADLSLWQCANPLLFSQENYEEYPFEYQDLKRYLSANDDGENTPHRNIKPFTHINYLDMLLYQNDGNFDLNRKLVCEYALFQVQRSEKLNKLPQLDNFYQLEDLKQLEPFTAAWYQLVIVLLESINATNIESLLLKGPHPLKMLEQMSGTDLQTRTSTDSSTAGTLQELTSYVVSKAVQRNIELKPLHLDDQVEFLKTAFNTILDNGTPARSTNHDDDKQSLQTAVNDLQLANNFLTKQFQNDHADYVKNIEKLQRTNKELQQKVLDYHSELVKSEQKLQEMEKTIKETEDSNSSSKPSNFNYSSPVMTNEMWFPSSPASVNSGNSVSSSSQSIGVMRTEFKKLLTETQRKHDRELQLERESRLKLEKELEQLRHSKGY</sequence>
<name>A0A1Q3AJS2_ZYGRO</name>
<evidence type="ECO:0000313" key="2">
    <source>
        <dbReference type="EMBL" id="GAV55989.1"/>
    </source>
</evidence>
<comment type="caution">
    <text evidence="2">The sequence shown here is derived from an EMBL/GenBank/DDBJ whole genome shotgun (WGS) entry which is preliminary data.</text>
</comment>
<protein>
    <recommendedName>
        <fullName evidence="4">Protein PEA2</fullName>
    </recommendedName>
</protein>
<dbReference type="AlphaFoldDB" id="A0A1Q3AJS2"/>
<feature type="compositionally biased region" description="Low complexity" evidence="1">
    <location>
        <begin position="335"/>
        <end position="345"/>
    </location>
</feature>
<reference evidence="2 3" key="1">
    <citation type="submission" date="2016-08" db="EMBL/GenBank/DDBJ databases">
        <title>Draft genome sequence of allopolyploid Zygosaccharomyces rouxii.</title>
        <authorList>
            <person name="Watanabe J."/>
            <person name="Uehara K."/>
            <person name="Mogi Y."/>
            <person name="Tsukioka Y."/>
        </authorList>
    </citation>
    <scope>NUCLEOTIDE SEQUENCE [LARGE SCALE GENOMIC DNA]</scope>
    <source>
        <strain evidence="2 3">NBRC 110957</strain>
    </source>
</reference>
<accession>A0A1Q3AJS2</accession>
<feature type="region of interest" description="Disordered" evidence="1">
    <location>
        <begin position="325"/>
        <end position="345"/>
    </location>
</feature>
<dbReference type="EMBL" id="BDGX01000052">
    <property type="protein sequence ID" value="GAV55989.1"/>
    <property type="molecule type" value="Genomic_DNA"/>
</dbReference>
<gene>
    <name evidence="2" type="ORF">ZYGR_0AZ01610</name>
</gene>
<evidence type="ECO:0000313" key="3">
    <source>
        <dbReference type="Proteomes" id="UP000187013"/>
    </source>
</evidence>
<proteinExistence type="predicted"/>
<evidence type="ECO:0008006" key="4">
    <source>
        <dbReference type="Google" id="ProtNLM"/>
    </source>
</evidence>
<dbReference type="Proteomes" id="UP000187013">
    <property type="component" value="Unassembled WGS sequence"/>
</dbReference>